<evidence type="ECO:0000313" key="4">
    <source>
        <dbReference type="EMBL" id="MBJ8342654.1"/>
    </source>
</evidence>
<organism evidence="4 5">
    <name type="scientific">Antrihabitans stalagmiti</name>
    <dbReference type="NCBI Taxonomy" id="2799499"/>
    <lineage>
        <taxon>Bacteria</taxon>
        <taxon>Bacillati</taxon>
        <taxon>Actinomycetota</taxon>
        <taxon>Actinomycetes</taxon>
        <taxon>Mycobacteriales</taxon>
        <taxon>Nocardiaceae</taxon>
        <taxon>Antrihabitans</taxon>
    </lineage>
</organism>
<sequence>MESTSAAPTETPTRLWAGTTLDERRTFRSTALLDAALDQIGESGSAAVTVRSLCRQTGLNDRYFYESFANRDDLLAQLYRRTAEAVQTELLTETTDIEHDRQAWARAVVERFVAMMVDDPRKARLLLVEPMVEPILGGIGLATVPVFTRMIRTTLPKDATKTERTLTAVTAVGALSAVLGGWFSGKLDVTREELVEHCARVLLRGRTDE</sequence>
<dbReference type="PANTHER" id="PTHR43479">
    <property type="entry name" value="ACREF/ENVCD OPERON REPRESSOR-RELATED"/>
    <property type="match status" value="1"/>
</dbReference>
<dbReference type="AlphaFoldDB" id="A0A934NW34"/>
<evidence type="ECO:0000313" key="5">
    <source>
        <dbReference type="Proteomes" id="UP000655868"/>
    </source>
</evidence>
<dbReference type="InterPro" id="IPR009057">
    <property type="entry name" value="Homeodomain-like_sf"/>
</dbReference>
<name>A0A934NW34_9NOCA</name>
<dbReference type="SUPFAM" id="SSF46689">
    <property type="entry name" value="Homeodomain-like"/>
    <property type="match status" value="1"/>
</dbReference>
<keyword evidence="1 2" id="KW-0238">DNA-binding</keyword>
<dbReference type="PROSITE" id="PS50977">
    <property type="entry name" value="HTH_TETR_2"/>
    <property type="match status" value="1"/>
</dbReference>
<dbReference type="Gene3D" id="1.10.357.10">
    <property type="entry name" value="Tetracycline Repressor, domain 2"/>
    <property type="match status" value="1"/>
</dbReference>
<dbReference type="EMBL" id="JAEMNV010000013">
    <property type="protein sequence ID" value="MBJ8342654.1"/>
    <property type="molecule type" value="Genomic_DNA"/>
</dbReference>
<gene>
    <name evidence="4" type="ORF">JGU71_27570</name>
</gene>
<evidence type="ECO:0000256" key="1">
    <source>
        <dbReference type="ARBA" id="ARBA00023125"/>
    </source>
</evidence>
<evidence type="ECO:0000259" key="3">
    <source>
        <dbReference type="PROSITE" id="PS50977"/>
    </source>
</evidence>
<proteinExistence type="predicted"/>
<feature type="domain" description="HTH tetR-type" evidence="3">
    <location>
        <begin position="26"/>
        <end position="86"/>
    </location>
</feature>
<keyword evidence="5" id="KW-1185">Reference proteome</keyword>
<dbReference type="GO" id="GO:0003677">
    <property type="term" value="F:DNA binding"/>
    <property type="evidence" value="ECO:0007669"/>
    <property type="project" value="UniProtKB-UniRule"/>
</dbReference>
<accession>A0A934NW34</accession>
<dbReference type="RefSeq" id="WP_199708343.1">
    <property type="nucleotide sequence ID" value="NZ_JAEMNV010000013.1"/>
</dbReference>
<reference evidence="4" key="1">
    <citation type="submission" date="2020-12" db="EMBL/GenBank/DDBJ databases">
        <title>Antrihabitans popcorni sp. nov. and Antrihabitans auranticaus sp. nov., isolated from a larva cave.</title>
        <authorList>
            <person name="Lee S.D."/>
            <person name="Kim I.S."/>
        </authorList>
    </citation>
    <scope>NUCLEOTIDE SEQUENCE</scope>
    <source>
        <strain evidence="4">YC3-6</strain>
    </source>
</reference>
<dbReference type="InterPro" id="IPR050624">
    <property type="entry name" value="HTH-type_Tx_Regulator"/>
</dbReference>
<comment type="caution">
    <text evidence="4">The sequence shown here is derived from an EMBL/GenBank/DDBJ whole genome shotgun (WGS) entry which is preliminary data.</text>
</comment>
<dbReference type="InterPro" id="IPR001647">
    <property type="entry name" value="HTH_TetR"/>
</dbReference>
<dbReference type="Proteomes" id="UP000655868">
    <property type="component" value="Unassembled WGS sequence"/>
</dbReference>
<evidence type="ECO:0000256" key="2">
    <source>
        <dbReference type="PROSITE-ProRule" id="PRU00335"/>
    </source>
</evidence>
<protein>
    <submittedName>
        <fullName evidence="4">TetR/AcrR family transcriptional regulator</fullName>
    </submittedName>
</protein>
<feature type="DNA-binding region" description="H-T-H motif" evidence="2">
    <location>
        <begin position="49"/>
        <end position="68"/>
    </location>
</feature>
<dbReference type="Pfam" id="PF00440">
    <property type="entry name" value="TetR_N"/>
    <property type="match status" value="1"/>
</dbReference>
<dbReference type="PANTHER" id="PTHR43479:SF11">
    <property type="entry name" value="ACREF_ENVCD OPERON REPRESSOR-RELATED"/>
    <property type="match status" value="1"/>
</dbReference>